<reference evidence="4" key="1">
    <citation type="submission" date="2015-04" db="UniProtKB">
        <authorList>
            <consortium name="EnsemblPlants"/>
        </authorList>
    </citation>
    <scope>IDENTIFICATION</scope>
</reference>
<dbReference type="SUPFAM" id="SSF50998">
    <property type="entry name" value="Quinoprotein alcohol dehydrogenase-like"/>
    <property type="match status" value="1"/>
</dbReference>
<dbReference type="Pfam" id="PF03478">
    <property type="entry name" value="Beta-prop_KIB1-4"/>
    <property type="match status" value="3"/>
</dbReference>
<reference evidence="4" key="2">
    <citation type="submission" date="2018-05" db="EMBL/GenBank/DDBJ databases">
        <title>OgluRS3 (Oryza glumaepatula Reference Sequence Version 3).</title>
        <authorList>
            <person name="Zhang J."/>
            <person name="Kudrna D."/>
            <person name="Lee S."/>
            <person name="Talag J."/>
            <person name="Welchert J."/>
            <person name="Wing R.A."/>
        </authorList>
    </citation>
    <scope>NUCLEOTIDE SEQUENCE [LARGE SCALE GENOMIC DNA]</scope>
</reference>
<evidence type="ECO:0000259" key="2">
    <source>
        <dbReference type="Pfam" id="PF03478"/>
    </source>
</evidence>
<dbReference type="InterPro" id="IPR011047">
    <property type="entry name" value="Quinoprotein_ADH-like_sf"/>
</dbReference>
<evidence type="ECO:0000256" key="1">
    <source>
        <dbReference type="SAM" id="MobiDB-lite"/>
    </source>
</evidence>
<feature type="region of interest" description="Disordered" evidence="1">
    <location>
        <begin position="1141"/>
        <end position="1176"/>
    </location>
</feature>
<feature type="region of interest" description="Disordered" evidence="1">
    <location>
        <begin position="722"/>
        <end position="758"/>
    </location>
</feature>
<feature type="domain" description="F-box" evidence="3">
    <location>
        <begin position="862"/>
        <end position="895"/>
    </location>
</feature>
<dbReference type="Gramene" id="OGLUM11G18140.1">
    <property type="protein sequence ID" value="OGLUM11G18140.1"/>
    <property type="gene ID" value="OGLUM11G18140"/>
</dbReference>
<feature type="compositionally biased region" description="Low complexity" evidence="1">
    <location>
        <begin position="7"/>
        <end position="18"/>
    </location>
</feature>
<dbReference type="PANTHER" id="PTHR44586">
    <property type="entry name" value="F-BOX DOMAIN CONTAINING PROTEIN, EXPRESSED"/>
    <property type="match status" value="1"/>
</dbReference>
<dbReference type="InterPro" id="IPR036047">
    <property type="entry name" value="F-box-like_dom_sf"/>
</dbReference>
<accession>A0A0E0BKU6</accession>
<feature type="domain" description="KIB1-4 beta-propeller" evidence="2">
    <location>
        <begin position="482"/>
        <end position="838"/>
    </location>
</feature>
<feature type="region of interest" description="Disordered" evidence="1">
    <location>
        <begin position="1"/>
        <end position="20"/>
    </location>
</feature>
<dbReference type="Gene3D" id="1.20.1280.50">
    <property type="match status" value="2"/>
</dbReference>
<organism evidence="4">
    <name type="scientific">Oryza glumipatula</name>
    <dbReference type="NCBI Taxonomy" id="40148"/>
    <lineage>
        <taxon>Eukaryota</taxon>
        <taxon>Viridiplantae</taxon>
        <taxon>Streptophyta</taxon>
        <taxon>Embryophyta</taxon>
        <taxon>Tracheophyta</taxon>
        <taxon>Spermatophyta</taxon>
        <taxon>Magnoliopsida</taxon>
        <taxon>Liliopsida</taxon>
        <taxon>Poales</taxon>
        <taxon>Poaceae</taxon>
        <taxon>BOP clade</taxon>
        <taxon>Oryzoideae</taxon>
        <taxon>Oryzeae</taxon>
        <taxon>Oryzinae</taxon>
        <taxon>Oryza</taxon>
    </lineage>
</organism>
<name>A0A0E0BKU6_9ORYZ</name>
<protein>
    <recommendedName>
        <fullName evidence="6">DUF295 domain-containing protein</fullName>
    </recommendedName>
</protein>
<dbReference type="HOGENOM" id="CLU_007371_0_0_1"/>
<evidence type="ECO:0000259" key="3">
    <source>
        <dbReference type="Pfam" id="PF12937"/>
    </source>
</evidence>
<dbReference type="eggNOG" id="ENOG502S4JC">
    <property type="taxonomic scope" value="Eukaryota"/>
</dbReference>
<evidence type="ECO:0000313" key="5">
    <source>
        <dbReference type="Proteomes" id="UP000026961"/>
    </source>
</evidence>
<feature type="domain" description="KIB1-4 beta-propeller" evidence="2">
    <location>
        <begin position="94"/>
        <end position="410"/>
    </location>
</feature>
<dbReference type="EnsemblPlants" id="OGLUM11G18140.1">
    <property type="protein sequence ID" value="OGLUM11G18140.1"/>
    <property type="gene ID" value="OGLUM11G18140"/>
</dbReference>
<evidence type="ECO:0000313" key="4">
    <source>
        <dbReference type="EnsemblPlants" id="OGLUM11G18140.1"/>
    </source>
</evidence>
<dbReference type="PANTHER" id="PTHR44586:SF23">
    <property type="entry name" value="F-BOX DOMAIN-CONTAINING PROTEIN"/>
    <property type="match status" value="1"/>
</dbReference>
<sequence>MKKKRPAVAAGDGAPAPVSVDPASCRDRAALPDDLLLTVMESLAIPDLFRAGTACASWYAAYSTARRARIPIRDSAPCLLYSGEGDDDPSTATLYSPSSADCLRVRLPDPPLRSRALVGSAHGWLVTADEQSNLHLVNPLTGAQVALPPVTALHHVESLVDEEGNLVYSVDESLGPDDPEANLPEFEELADREVPVEYPAEKLRLFMYHRVILSCSPSAGRKCVALLVHRPDGMISFARPGDERWTHINRTTSNGSLEWDTGYTDALYNKNDGLFYLLSFDGSICALDLSGSNPVARNIVKKNTQWDNPSKYIVLAPWGDLLEVWRLRDFDEPDETPECSSVVFEDRSDKWLTEEIMLYKVDIDKQKLVKISSIGDHALFLGFNSVVCLPTKNFPMLKPDCAYLSDEFYEEIFMEPTGAGAGVIHCWETLPEDLLVTVFCQLEIPDLLRSGAPKQPPCLLYSCDAYGPDAAGLYCPSTGAAYRVPVSCGGVGGFFRNLTLIGSADGWVVAADEIGNLRLLNPLTGAEAELPPLSTMHHVEAAFDEEDEGGGLAYDIVDRLYNRPSLVRVPAREVRDCMYFRAVLSCGPHAAADAACVVLLLHMPRCELSYARPGDERWTWISPGAGTGLRWRNLYCDAAYSKNDGLFYVVRDDDSVHALDLTGPSPVARKVFDERPWSTSLPSRYLEDVHLPCAQPCRYLVNTPSGELLHVWRFRHWVSSYDSSSDDQDDSSNDSSSEDQDDSSYDSSSEDQDSSSRDLYEDLITRDIQLYRTDFHGKKLDAMDSLDNHALFLGYNTSLCLPTEDFPGLKPNHAYITDDSLEFVNYFKQNKKEIGMWNIESQILERFVMEPTGTGAAVVADWTRLPEDILVTVFCQLEIPSLLRSGAVCASWHAAYRTFRRLRLPSPKQPSCLLYSCDAYGPDAAGLFCPSTGATYRIPAPCGGFRSLSLIGSADGWVVAADEIGNLRLLNPLTGAQAELPPVSTMHHNCMYDRAVLSCGPRTRAGDAAAACVVLLLHKPMCELSYARPGDKRWAWVSPGAGTGLQWRNRYCDAAYNKDDGLFYVVRRDDSVHALDLTGPSPVARKVFHEREWSRSLASRFIENVHGLCGIPFRYLVHTPSGEFLHVWRFRNSVSSYDLSLDDQDDNDDDDDSCDSLQEESSPEDEDDDSCDPPDEELVTEDIQLYMTDFHGQKLEAMDSLDDHAMFIGYNAPLCLPTKDFPGLSPNCVYITDDSLEYINYSRRNNKRDIGVWSIEDQNLQSLGGASPIKDPWYFVLSSKIDALFEKRSGSNLIHGRKCLKNTVVPLYYQISYNNRVVNYNLQHHT</sequence>
<proteinExistence type="predicted"/>
<dbReference type="InterPro" id="IPR005174">
    <property type="entry name" value="KIB1-4_b-propeller"/>
</dbReference>
<dbReference type="STRING" id="40148.A0A0E0BKU6"/>
<keyword evidence="5" id="KW-1185">Reference proteome</keyword>
<dbReference type="Proteomes" id="UP000026961">
    <property type="component" value="Chromosome 11"/>
</dbReference>
<evidence type="ECO:0008006" key="6">
    <source>
        <dbReference type="Google" id="ProtNLM"/>
    </source>
</evidence>
<feature type="domain" description="KIB1-4 beta-propeller" evidence="2">
    <location>
        <begin position="929"/>
        <end position="1253"/>
    </location>
</feature>
<dbReference type="SUPFAM" id="SSF81383">
    <property type="entry name" value="F-box domain"/>
    <property type="match status" value="2"/>
</dbReference>
<feature type="compositionally biased region" description="Acidic residues" evidence="1">
    <location>
        <begin position="724"/>
        <end position="753"/>
    </location>
</feature>
<dbReference type="InterPro" id="IPR001810">
    <property type="entry name" value="F-box_dom"/>
</dbReference>
<dbReference type="Pfam" id="PF12937">
    <property type="entry name" value="F-box-like"/>
    <property type="match status" value="1"/>
</dbReference>